<dbReference type="Proteomes" id="UP001153404">
    <property type="component" value="Unassembled WGS sequence"/>
</dbReference>
<dbReference type="InterPro" id="IPR020216">
    <property type="entry name" value="Uncharacterised_YncE"/>
</dbReference>
<name>A0A9X4QW61_9BACL</name>
<protein>
    <submittedName>
        <fullName evidence="1">DUF2691 family protein</fullName>
    </submittedName>
</protein>
<gene>
    <name evidence="1" type="ORF">OMP40_31540</name>
</gene>
<dbReference type="RefSeq" id="WP_277537174.1">
    <property type="nucleotide sequence ID" value="NZ_JAPDIA010000008.1"/>
</dbReference>
<reference evidence="1" key="1">
    <citation type="submission" date="2022-10" db="EMBL/GenBank/DDBJ databases">
        <title>Comparative genomic analysis of Cohnella hashimotonis sp. nov., isolated from the International Space Station.</title>
        <authorList>
            <person name="Simpson A."/>
            <person name="Venkateswaran K."/>
        </authorList>
    </citation>
    <scope>NUCLEOTIDE SEQUENCE</scope>
    <source>
        <strain evidence="1">DSM 28161</strain>
    </source>
</reference>
<dbReference type="EMBL" id="JAPDIA010000008">
    <property type="protein sequence ID" value="MDG0813314.1"/>
    <property type="molecule type" value="Genomic_DNA"/>
</dbReference>
<sequence>MSIRGLRFQTGQDDHIQTASIFASLDAYKYRWYIDNLDTLDQELDSEFNVKFSDGEKLVKELRFHNVHAIFGEFIAFDKNYECTSDEPEVKDWNEFVKSPAKMVVLIVDCYYIDIYLKDLEVLERFSRFISSQGFTPEIIDETDARYKFKVW</sequence>
<dbReference type="AlphaFoldDB" id="A0A9X4QW61"/>
<organism evidence="1 2">
    <name type="scientific">Cohnella rhizosphaerae</name>
    <dbReference type="NCBI Taxonomy" id="1457232"/>
    <lineage>
        <taxon>Bacteria</taxon>
        <taxon>Bacillati</taxon>
        <taxon>Bacillota</taxon>
        <taxon>Bacilli</taxon>
        <taxon>Bacillales</taxon>
        <taxon>Paenibacillaceae</taxon>
        <taxon>Cohnella</taxon>
    </lineage>
</organism>
<proteinExistence type="predicted"/>
<dbReference type="Pfam" id="PF10903">
    <property type="entry name" value="DUF2691"/>
    <property type="match status" value="1"/>
</dbReference>
<keyword evidence="2" id="KW-1185">Reference proteome</keyword>
<evidence type="ECO:0000313" key="1">
    <source>
        <dbReference type="EMBL" id="MDG0813314.1"/>
    </source>
</evidence>
<accession>A0A9X4QW61</accession>
<evidence type="ECO:0000313" key="2">
    <source>
        <dbReference type="Proteomes" id="UP001153404"/>
    </source>
</evidence>
<comment type="caution">
    <text evidence="1">The sequence shown here is derived from an EMBL/GenBank/DDBJ whole genome shotgun (WGS) entry which is preliminary data.</text>
</comment>